<name>A0A7J7JK04_BUGNE</name>
<feature type="compositionally biased region" description="Basic residues" evidence="7">
    <location>
        <begin position="360"/>
        <end position="373"/>
    </location>
</feature>
<feature type="domain" description="C2H2-type" evidence="9">
    <location>
        <begin position="302"/>
        <end position="331"/>
    </location>
</feature>
<dbReference type="SMART" id="SM00355">
    <property type="entry name" value="ZnF_C2H2"/>
    <property type="match status" value="2"/>
</dbReference>
<dbReference type="PANTHER" id="PTHR44029:SF1">
    <property type="entry name" value="DNAJ HOMOLOG SUBFAMILY C MEMBER 21"/>
    <property type="match status" value="1"/>
</dbReference>
<dbReference type="InterPro" id="IPR013087">
    <property type="entry name" value="Znf_C2H2_type"/>
</dbReference>
<dbReference type="CDD" id="cd06257">
    <property type="entry name" value="DnaJ"/>
    <property type="match status" value="1"/>
</dbReference>
<dbReference type="Gene3D" id="1.10.287.110">
    <property type="entry name" value="DnaJ domain"/>
    <property type="match status" value="1"/>
</dbReference>
<dbReference type="Pfam" id="PF00226">
    <property type="entry name" value="DnaJ"/>
    <property type="match status" value="1"/>
</dbReference>
<reference evidence="10" key="1">
    <citation type="submission" date="2020-06" db="EMBL/GenBank/DDBJ databases">
        <title>Draft genome of Bugula neritina, a colonial animal packing powerful symbionts and potential medicines.</title>
        <authorList>
            <person name="Rayko M."/>
        </authorList>
    </citation>
    <scope>NUCLEOTIDE SEQUENCE [LARGE SCALE GENOMIC DNA]</scope>
    <source>
        <strain evidence="10">Kwan_BN1</strain>
    </source>
</reference>
<feature type="coiled-coil region" evidence="6">
    <location>
        <begin position="239"/>
        <end position="284"/>
    </location>
</feature>
<evidence type="ECO:0000256" key="6">
    <source>
        <dbReference type="SAM" id="Coils"/>
    </source>
</evidence>
<dbReference type="InterPro" id="IPR003604">
    <property type="entry name" value="Matrin/U1-like-C_Znf_C2H2"/>
</dbReference>
<dbReference type="PRINTS" id="PR00625">
    <property type="entry name" value="JDOMAIN"/>
</dbReference>
<evidence type="ECO:0000256" key="1">
    <source>
        <dbReference type="ARBA" id="ARBA00022723"/>
    </source>
</evidence>
<feature type="region of interest" description="Disordered" evidence="7">
    <location>
        <begin position="350"/>
        <end position="383"/>
    </location>
</feature>
<dbReference type="Proteomes" id="UP000593567">
    <property type="component" value="Unassembled WGS sequence"/>
</dbReference>
<dbReference type="SMART" id="SM00271">
    <property type="entry name" value="DnaJ"/>
    <property type="match status" value="1"/>
</dbReference>
<keyword evidence="3" id="KW-0862">Zinc</keyword>
<evidence type="ECO:0000256" key="4">
    <source>
        <dbReference type="ARBA" id="ARBA00074367"/>
    </source>
</evidence>
<dbReference type="InterPro" id="IPR018253">
    <property type="entry name" value="DnaJ_domain_CS"/>
</dbReference>
<dbReference type="InterPro" id="IPR036236">
    <property type="entry name" value="Znf_C2H2_sf"/>
</dbReference>
<evidence type="ECO:0000256" key="5">
    <source>
        <dbReference type="PROSITE-ProRule" id="PRU00042"/>
    </source>
</evidence>
<proteinExistence type="predicted"/>
<dbReference type="GO" id="GO:0005737">
    <property type="term" value="C:cytoplasm"/>
    <property type="evidence" value="ECO:0007669"/>
    <property type="project" value="TreeGrafter"/>
</dbReference>
<dbReference type="SUPFAM" id="SSF46565">
    <property type="entry name" value="Chaperone J-domain"/>
    <property type="match status" value="1"/>
</dbReference>
<dbReference type="PANTHER" id="PTHR44029">
    <property type="entry name" value="DNAJ HOMOLOG SUBFAMILY C MEMBER 21"/>
    <property type="match status" value="1"/>
</dbReference>
<keyword evidence="6" id="KW-0175">Coiled coil</keyword>
<dbReference type="PROSITE" id="PS50076">
    <property type="entry name" value="DNAJ_2"/>
    <property type="match status" value="1"/>
</dbReference>
<dbReference type="EMBL" id="VXIV02002226">
    <property type="protein sequence ID" value="KAF6026682.1"/>
    <property type="molecule type" value="Genomic_DNA"/>
</dbReference>
<keyword evidence="1" id="KW-0479">Metal-binding</keyword>
<sequence length="530" mass="60839">MKCHYDVLGVDKEANDDEIKKAYRKLALKLHPDKNLENVEQATLEFRTVQQAYDVLCDPQERAWYDKHRDAILMGGMGRGDEYQDNSIDIYAYFNTSCYSGYYDDDQGFYTVYRNVFVQISDEDAAFLKSDDSECELPNFGDSLSKYDEVVGPFYGYWESYCTAKSYVWCEKWDTREAPDRMTRRAMEQENKKICEAKRKERNEEIRALVAFVKKRDKRVIAYKKFLEEKAIETARLAKERSIQDKKEALRSLENYQETQWSAMSNLEDHLQALESNVSQEFRDADMDSSNSDEEYVELNNLFCIVCNKTFKTEKALANHEKSKKHRENVALLRQEMLADDELIELSLSEEEKEVAPSRTKSKKKQKKKKNQKTNHDYNEEINGDATAVSTDQDELVAELAGNLDSACTVITDTTTATVTTDTTANTLVDSPKLSAEGNVLTDDEQADISDFIHKSANKNKKKKPNSANSKVSVSKDQLPELACKVCHTVLLTRNKLFEHIKESGHAALKNETTPTEPISVKTKRKGRRK</sequence>
<dbReference type="OrthoDB" id="552049at2759"/>
<dbReference type="InterPro" id="IPR051964">
    <property type="entry name" value="Chaperone_stress_response"/>
</dbReference>
<dbReference type="InterPro" id="IPR001623">
    <property type="entry name" value="DnaJ_domain"/>
</dbReference>
<feature type="region of interest" description="Disordered" evidence="7">
    <location>
        <begin position="508"/>
        <end position="530"/>
    </location>
</feature>
<accession>A0A7J7JK04</accession>
<dbReference type="SUPFAM" id="SSF57667">
    <property type="entry name" value="beta-beta-alpha zinc fingers"/>
    <property type="match status" value="1"/>
</dbReference>
<evidence type="ECO:0000256" key="7">
    <source>
        <dbReference type="SAM" id="MobiDB-lite"/>
    </source>
</evidence>
<dbReference type="FunFam" id="1.10.287.110:FF:000046">
    <property type="entry name" value="dnaJ homolog subfamily C member 21"/>
    <property type="match status" value="1"/>
</dbReference>
<evidence type="ECO:0000259" key="8">
    <source>
        <dbReference type="PROSITE" id="PS50076"/>
    </source>
</evidence>
<keyword evidence="2 5" id="KW-0863">Zinc-finger</keyword>
<evidence type="ECO:0000259" key="9">
    <source>
        <dbReference type="PROSITE" id="PS50157"/>
    </source>
</evidence>
<organism evidence="10 11">
    <name type="scientific">Bugula neritina</name>
    <name type="common">Brown bryozoan</name>
    <name type="synonym">Sertularia neritina</name>
    <dbReference type="NCBI Taxonomy" id="10212"/>
    <lineage>
        <taxon>Eukaryota</taxon>
        <taxon>Metazoa</taxon>
        <taxon>Spiralia</taxon>
        <taxon>Lophotrochozoa</taxon>
        <taxon>Bryozoa</taxon>
        <taxon>Gymnolaemata</taxon>
        <taxon>Cheilostomatida</taxon>
        <taxon>Flustrina</taxon>
        <taxon>Buguloidea</taxon>
        <taxon>Bugulidae</taxon>
        <taxon>Bugula</taxon>
    </lineage>
</organism>
<keyword evidence="11" id="KW-1185">Reference proteome</keyword>
<dbReference type="Pfam" id="PF21884">
    <property type="entry name" value="ZUO1-like_ZHD"/>
    <property type="match status" value="1"/>
</dbReference>
<feature type="domain" description="J" evidence="8">
    <location>
        <begin position="3"/>
        <end position="69"/>
    </location>
</feature>
<dbReference type="AlphaFoldDB" id="A0A7J7JK04"/>
<dbReference type="InterPro" id="IPR022755">
    <property type="entry name" value="Znf_C2H2_jaz"/>
</dbReference>
<dbReference type="Pfam" id="PF12171">
    <property type="entry name" value="zf-C2H2_jaz"/>
    <property type="match status" value="1"/>
</dbReference>
<dbReference type="PROSITE" id="PS50157">
    <property type="entry name" value="ZINC_FINGER_C2H2_2"/>
    <property type="match status" value="1"/>
</dbReference>
<evidence type="ECO:0000313" key="10">
    <source>
        <dbReference type="EMBL" id="KAF6026682.1"/>
    </source>
</evidence>
<evidence type="ECO:0000256" key="3">
    <source>
        <dbReference type="ARBA" id="ARBA00022833"/>
    </source>
</evidence>
<dbReference type="InterPro" id="IPR054076">
    <property type="entry name" value="ZUO1-like_ZHD"/>
</dbReference>
<dbReference type="SMART" id="SM00451">
    <property type="entry name" value="ZnF_U1"/>
    <property type="match status" value="1"/>
</dbReference>
<dbReference type="GO" id="GO:0003676">
    <property type="term" value="F:nucleic acid binding"/>
    <property type="evidence" value="ECO:0007669"/>
    <property type="project" value="InterPro"/>
</dbReference>
<gene>
    <name evidence="10" type="ORF">EB796_015017</name>
</gene>
<dbReference type="PROSITE" id="PS00636">
    <property type="entry name" value="DNAJ_1"/>
    <property type="match status" value="1"/>
</dbReference>
<dbReference type="GO" id="GO:0008270">
    <property type="term" value="F:zinc ion binding"/>
    <property type="evidence" value="ECO:0007669"/>
    <property type="project" value="UniProtKB-KW"/>
</dbReference>
<dbReference type="InterPro" id="IPR036869">
    <property type="entry name" value="J_dom_sf"/>
</dbReference>
<dbReference type="Gene3D" id="3.30.160.60">
    <property type="entry name" value="Classic Zinc Finger"/>
    <property type="match status" value="1"/>
</dbReference>
<comment type="caution">
    <text evidence="10">The sequence shown here is derived from an EMBL/GenBank/DDBJ whole genome shotgun (WGS) entry which is preliminary data.</text>
</comment>
<protein>
    <recommendedName>
        <fullName evidence="4">DnaJ homolog subfamily C member 21</fullName>
    </recommendedName>
</protein>
<evidence type="ECO:0000313" key="11">
    <source>
        <dbReference type="Proteomes" id="UP000593567"/>
    </source>
</evidence>
<dbReference type="PROSITE" id="PS00028">
    <property type="entry name" value="ZINC_FINGER_C2H2_1"/>
    <property type="match status" value="2"/>
</dbReference>
<evidence type="ECO:0000256" key="2">
    <source>
        <dbReference type="ARBA" id="ARBA00022771"/>
    </source>
</evidence>